<name>A0A0T5VPV3_9SPHI</name>
<keyword evidence="3" id="KW-1133">Transmembrane helix</keyword>
<comment type="caution">
    <text evidence="5">The sequence shown here is derived from an EMBL/GenBank/DDBJ whole genome shotgun (WGS) entry which is preliminary data.</text>
</comment>
<keyword evidence="1 2" id="KW-0238">DNA-binding</keyword>
<dbReference type="GO" id="GO:0003677">
    <property type="term" value="F:DNA binding"/>
    <property type="evidence" value="ECO:0007669"/>
    <property type="project" value="UniProtKB-UniRule"/>
</dbReference>
<evidence type="ECO:0000256" key="1">
    <source>
        <dbReference type="ARBA" id="ARBA00023125"/>
    </source>
</evidence>
<dbReference type="Gene3D" id="1.10.357.10">
    <property type="entry name" value="Tetracycline Repressor, domain 2"/>
    <property type="match status" value="1"/>
</dbReference>
<keyword evidence="3" id="KW-0472">Membrane</keyword>
<sequence length="219" mass="25192">MNKQRGPYKSRDPEITKQLLVDTVGVILTEEGYKGLGVNKIGIRAGVNKKLIYWYFTSYNNLLKTYIRGRDFWKPIFEKFRLTKKPKEHELPGYISAIFKEQFHHFLTNAEMQKMIQWQVSESHPLLKEISDEREAQGDPIAKLTDPHFKDSGISFRAVLALVLGGIYYTVWHAGTNKSKVCGVDINEERDKVAFEKAIGQVIEAVWKLAETERDEGSL</sequence>
<dbReference type="AlphaFoldDB" id="A0A0T5VPV3"/>
<dbReference type="PANTHER" id="PTHR30328">
    <property type="entry name" value="TRANSCRIPTIONAL REPRESSOR"/>
    <property type="match status" value="1"/>
</dbReference>
<dbReference type="EMBL" id="LMZQ01000006">
    <property type="protein sequence ID" value="KRT15918.1"/>
    <property type="molecule type" value="Genomic_DNA"/>
</dbReference>
<evidence type="ECO:0000313" key="6">
    <source>
        <dbReference type="Proteomes" id="UP000051950"/>
    </source>
</evidence>
<feature type="transmembrane region" description="Helical" evidence="3">
    <location>
        <begin position="154"/>
        <end position="172"/>
    </location>
</feature>
<dbReference type="InterPro" id="IPR001647">
    <property type="entry name" value="HTH_TetR"/>
</dbReference>
<feature type="domain" description="HTH tetR-type" evidence="4">
    <location>
        <begin position="14"/>
        <end position="74"/>
    </location>
</feature>
<accession>A0A0T5VPV3</accession>
<protein>
    <recommendedName>
        <fullName evidence="4">HTH tetR-type domain-containing protein</fullName>
    </recommendedName>
</protein>
<gene>
    <name evidence="5" type="ORF">ASU31_10425</name>
</gene>
<dbReference type="PANTHER" id="PTHR30328:SF54">
    <property type="entry name" value="HTH-TYPE TRANSCRIPTIONAL REPRESSOR SCO4008"/>
    <property type="match status" value="1"/>
</dbReference>
<evidence type="ECO:0000313" key="5">
    <source>
        <dbReference type="EMBL" id="KRT15918.1"/>
    </source>
</evidence>
<dbReference type="SUPFAM" id="SSF46689">
    <property type="entry name" value="Homeodomain-like"/>
    <property type="match status" value="1"/>
</dbReference>
<dbReference type="OrthoDB" id="836882at2"/>
<organism evidence="5 6">
    <name type="scientific">Pedobacter ginsenosidimutans</name>
    <dbReference type="NCBI Taxonomy" id="687842"/>
    <lineage>
        <taxon>Bacteria</taxon>
        <taxon>Pseudomonadati</taxon>
        <taxon>Bacteroidota</taxon>
        <taxon>Sphingobacteriia</taxon>
        <taxon>Sphingobacteriales</taxon>
        <taxon>Sphingobacteriaceae</taxon>
        <taxon>Pedobacter</taxon>
    </lineage>
</organism>
<reference evidence="5 6" key="1">
    <citation type="submission" date="2015-11" db="EMBL/GenBank/DDBJ databases">
        <title>Sequence of Pedobacter ginsenosidimutans.</title>
        <authorList>
            <person name="Carson E."/>
            <person name="Keyser V."/>
            <person name="Newman J."/>
            <person name="Miller J."/>
        </authorList>
    </citation>
    <scope>NUCLEOTIDE SEQUENCE [LARGE SCALE GENOMIC DNA]</scope>
    <source>
        <strain evidence="5 6">KACC 14530</strain>
    </source>
</reference>
<evidence type="ECO:0000256" key="2">
    <source>
        <dbReference type="PROSITE-ProRule" id="PRU00335"/>
    </source>
</evidence>
<dbReference type="InterPro" id="IPR050109">
    <property type="entry name" value="HTH-type_TetR-like_transc_reg"/>
</dbReference>
<dbReference type="Pfam" id="PF00440">
    <property type="entry name" value="TetR_N"/>
    <property type="match status" value="1"/>
</dbReference>
<evidence type="ECO:0000259" key="4">
    <source>
        <dbReference type="PROSITE" id="PS50977"/>
    </source>
</evidence>
<dbReference type="STRING" id="687842.ASU31_10425"/>
<keyword evidence="6" id="KW-1185">Reference proteome</keyword>
<dbReference type="InterPro" id="IPR009057">
    <property type="entry name" value="Homeodomain-like_sf"/>
</dbReference>
<dbReference type="RefSeq" id="WP_057932268.1">
    <property type="nucleotide sequence ID" value="NZ_LMZQ01000006.1"/>
</dbReference>
<feature type="DNA-binding region" description="H-T-H motif" evidence="2">
    <location>
        <begin position="37"/>
        <end position="56"/>
    </location>
</feature>
<evidence type="ECO:0000256" key="3">
    <source>
        <dbReference type="SAM" id="Phobius"/>
    </source>
</evidence>
<dbReference type="Proteomes" id="UP000051950">
    <property type="component" value="Unassembled WGS sequence"/>
</dbReference>
<dbReference type="PROSITE" id="PS50977">
    <property type="entry name" value="HTH_TETR_2"/>
    <property type="match status" value="1"/>
</dbReference>
<proteinExistence type="predicted"/>
<keyword evidence="3" id="KW-0812">Transmembrane</keyword>